<dbReference type="Gene3D" id="3.40.50.720">
    <property type="entry name" value="NAD(P)-binding Rossmann-like Domain"/>
    <property type="match status" value="1"/>
</dbReference>
<keyword evidence="9" id="KW-1185">Reference proteome</keyword>
<feature type="binding site" evidence="6">
    <location>
        <begin position="45"/>
        <end position="46"/>
    </location>
    <ligand>
        <name>FAD</name>
        <dbReference type="ChEBI" id="CHEBI:57692"/>
    </ligand>
</feature>
<comment type="cofactor">
    <cofactor evidence="1 6">
        <name>FAD</name>
        <dbReference type="ChEBI" id="CHEBI:57692"/>
    </cofactor>
</comment>
<dbReference type="GO" id="GO:0005737">
    <property type="term" value="C:cytoplasm"/>
    <property type="evidence" value="ECO:0007669"/>
    <property type="project" value="TreeGrafter"/>
</dbReference>
<dbReference type="OrthoDB" id="2015447at2759"/>
<dbReference type="PIRSF" id="PIRSF000189">
    <property type="entry name" value="D-aa_oxidase"/>
    <property type="match status" value="1"/>
</dbReference>
<evidence type="ECO:0000313" key="9">
    <source>
        <dbReference type="Proteomes" id="UP000271241"/>
    </source>
</evidence>
<keyword evidence="5" id="KW-0560">Oxidoreductase</keyword>
<reference evidence="9" key="1">
    <citation type="journal article" date="2018" name="Nat. Microbiol.">
        <title>Leveraging single-cell genomics to expand the fungal tree of life.</title>
        <authorList>
            <person name="Ahrendt S.R."/>
            <person name="Quandt C.A."/>
            <person name="Ciobanu D."/>
            <person name="Clum A."/>
            <person name="Salamov A."/>
            <person name="Andreopoulos B."/>
            <person name="Cheng J.F."/>
            <person name="Woyke T."/>
            <person name="Pelin A."/>
            <person name="Henrissat B."/>
            <person name="Reynolds N.K."/>
            <person name="Benny G.L."/>
            <person name="Smith M.E."/>
            <person name="James T.Y."/>
            <person name="Grigoriev I.V."/>
        </authorList>
    </citation>
    <scope>NUCLEOTIDE SEQUENCE [LARGE SCALE GENOMIC DNA]</scope>
    <source>
        <strain evidence="9">RSA 1356</strain>
    </source>
</reference>
<dbReference type="Gene3D" id="3.30.9.10">
    <property type="entry name" value="D-Amino Acid Oxidase, subunit A, domain 2"/>
    <property type="match status" value="1"/>
</dbReference>
<dbReference type="SUPFAM" id="SSF51971">
    <property type="entry name" value="Nucleotide-binding domain"/>
    <property type="match status" value="1"/>
</dbReference>
<protein>
    <recommendedName>
        <fullName evidence="7">FAD dependent oxidoreductase domain-containing protein</fullName>
    </recommendedName>
</protein>
<dbReference type="GO" id="GO:0071949">
    <property type="term" value="F:FAD binding"/>
    <property type="evidence" value="ECO:0007669"/>
    <property type="project" value="InterPro"/>
</dbReference>
<feature type="domain" description="FAD dependent oxidoreductase" evidence="7">
    <location>
        <begin position="6"/>
        <end position="343"/>
    </location>
</feature>
<keyword evidence="3" id="KW-0285">Flavoprotein</keyword>
<proteinExistence type="inferred from homology"/>
<evidence type="ECO:0000313" key="8">
    <source>
        <dbReference type="EMBL" id="RKP04717.1"/>
    </source>
</evidence>
<feature type="binding site" evidence="6">
    <location>
        <position position="327"/>
    </location>
    <ligand>
        <name>D-dopa</name>
        <dbReference type="ChEBI" id="CHEBI:149689"/>
    </ligand>
</feature>
<evidence type="ECO:0000256" key="6">
    <source>
        <dbReference type="PIRSR" id="PIRSR000189-1"/>
    </source>
</evidence>
<dbReference type="GO" id="GO:0019478">
    <property type="term" value="P:D-amino acid catabolic process"/>
    <property type="evidence" value="ECO:0007669"/>
    <property type="project" value="TreeGrafter"/>
</dbReference>
<dbReference type="SUPFAM" id="SSF54373">
    <property type="entry name" value="FAD-linked reductases, C-terminal domain"/>
    <property type="match status" value="1"/>
</dbReference>
<dbReference type="Pfam" id="PF01266">
    <property type="entry name" value="DAO"/>
    <property type="match status" value="1"/>
</dbReference>
<gene>
    <name evidence="8" type="ORF">THASP1DRAFT_33480</name>
</gene>
<dbReference type="STRING" id="78915.A0A4P9XGH5"/>
<dbReference type="PANTHER" id="PTHR11530">
    <property type="entry name" value="D-AMINO ACID OXIDASE"/>
    <property type="match status" value="1"/>
</dbReference>
<evidence type="ECO:0000256" key="4">
    <source>
        <dbReference type="ARBA" id="ARBA00022827"/>
    </source>
</evidence>
<evidence type="ECO:0000259" key="7">
    <source>
        <dbReference type="Pfam" id="PF01266"/>
    </source>
</evidence>
<dbReference type="AlphaFoldDB" id="A0A4P9XGH5"/>
<feature type="binding site" evidence="6">
    <location>
        <position position="235"/>
    </location>
    <ligand>
        <name>D-dopa</name>
        <dbReference type="ChEBI" id="CHEBI:149689"/>
    </ligand>
</feature>
<dbReference type="Proteomes" id="UP000271241">
    <property type="component" value="Unassembled WGS sequence"/>
</dbReference>
<keyword evidence="4 6" id="KW-0274">FAD</keyword>
<accession>A0A4P9XGH5</accession>
<evidence type="ECO:0000256" key="5">
    <source>
        <dbReference type="ARBA" id="ARBA00023002"/>
    </source>
</evidence>
<sequence>MTQLNIVVIGAGVVGLTTALQLLRRGHRVSVIAEHLPGEMHPDYTSPWAGAHWRSMAEPEDTLQRELDARTFEKFMELVHTVGREAGLMTVTATDYFAEKPTGWTVPWFHGLVPEFRMLDKHELLEGTVFGYTYRTFTVNTAVYLKWLQSNVEKHGGVVCRARLANWWDALSIASQASSAAQLQQVVVNCTGNGARYLGGIGDTDVYPTRGQTVLIRSHGLCKTYALHGHDTINYAIPRDDGTVVLGGTYQHHNSNINPDPATAERIIKSATTVFPELINPNTGKVDIICHAVGLRPSRVGGVRLEAETKELKGKPMLLVHNYGHGGQGYQSSWASADKVVQLIEQQLPAIPTRSRL</sequence>
<evidence type="ECO:0000256" key="2">
    <source>
        <dbReference type="ARBA" id="ARBA00006730"/>
    </source>
</evidence>
<organism evidence="8 9">
    <name type="scientific">Thamnocephalis sphaerospora</name>
    <dbReference type="NCBI Taxonomy" id="78915"/>
    <lineage>
        <taxon>Eukaryota</taxon>
        <taxon>Fungi</taxon>
        <taxon>Fungi incertae sedis</taxon>
        <taxon>Zoopagomycota</taxon>
        <taxon>Zoopagomycotina</taxon>
        <taxon>Zoopagomycetes</taxon>
        <taxon>Zoopagales</taxon>
        <taxon>Sigmoideomycetaceae</taxon>
        <taxon>Thamnocephalis</taxon>
    </lineage>
</organism>
<dbReference type="InterPro" id="IPR006076">
    <property type="entry name" value="FAD-dep_OxRdtase"/>
</dbReference>
<comment type="similarity">
    <text evidence="2">Belongs to the DAMOX/DASOX family.</text>
</comment>
<feature type="binding site" evidence="6">
    <location>
        <position position="296"/>
    </location>
    <ligand>
        <name>D-dopa</name>
        <dbReference type="ChEBI" id="CHEBI:149689"/>
    </ligand>
</feature>
<dbReference type="InterPro" id="IPR023209">
    <property type="entry name" value="DAO"/>
</dbReference>
<feature type="binding site" evidence="6">
    <location>
        <position position="191"/>
    </location>
    <ligand>
        <name>FAD</name>
        <dbReference type="ChEBI" id="CHEBI:57692"/>
    </ligand>
</feature>
<feature type="binding site" evidence="6">
    <location>
        <position position="228"/>
    </location>
    <ligand>
        <name>D-serine</name>
        <dbReference type="ChEBI" id="CHEBI:35247"/>
    </ligand>
</feature>
<evidence type="ECO:0000256" key="1">
    <source>
        <dbReference type="ARBA" id="ARBA00001974"/>
    </source>
</evidence>
<dbReference type="GO" id="GO:0003884">
    <property type="term" value="F:D-amino-acid oxidase activity"/>
    <property type="evidence" value="ECO:0007669"/>
    <property type="project" value="InterPro"/>
</dbReference>
<dbReference type="PANTHER" id="PTHR11530:SF11">
    <property type="entry name" value="D-ASPARTATE OXIDASE"/>
    <property type="match status" value="1"/>
</dbReference>
<evidence type="ECO:0000256" key="3">
    <source>
        <dbReference type="ARBA" id="ARBA00022630"/>
    </source>
</evidence>
<dbReference type="EMBL" id="KZ993503">
    <property type="protein sequence ID" value="RKP04717.1"/>
    <property type="molecule type" value="Genomic_DNA"/>
</dbReference>
<name>A0A4P9XGH5_9FUNG</name>